<dbReference type="SUPFAM" id="SSF53756">
    <property type="entry name" value="UDP-Glycosyltransferase/glycogen phosphorylase"/>
    <property type="match status" value="1"/>
</dbReference>
<dbReference type="AlphaFoldDB" id="F8AB75"/>
<dbReference type="eggNOG" id="COG0438">
    <property type="taxonomic scope" value="Bacteria"/>
</dbReference>
<gene>
    <name evidence="2" type="ordered locus">Thein_1672</name>
</gene>
<dbReference type="InParanoid" id="F8AB75"/>
<dbReference type="STRING" id="667014.Thein_1672"/>
<reference evidence="2 3" key="2">
    <citation type="journal article" date="2012" name="Stand. Genomic Sci.">
        <title>Complete genome sequence of the thermophilic sulfate-reducing ocean bacterium Thermodesulfatator indicus type strain (CIR29812(T)).</title>
        <authorList>
            <person name="Anderson I."/>
            <person name="Saunders E."/>
            <person name="Lapidus A."/>
            <person name="Nolan M."/>
            <person name="Lucas S."/>
            <person name="Tice H."/>
            <person name="Del Rio T.G."/>
            <person name="Cheng J.F."/>
            <person name="Han C."/>
            <person name="Tapia R."/>
            <person name="Goodwin L.A."/>
            <person name="Pitluck S."/>
            <person name="Liolios K."/>
            <person name="Mavromatis K."/>
            <person name="Pagani I."/>
            <person name="Ivanova N."/>
            <person name="Mikhailova N."/>
            <person name="Pati A."/>
            <person name="Chen A."/>
            <person name="Palaniappan K."/>
            <person name="Land M."/>
            <person name="Hauser L."/>
            <person name="Jeffries C.D."/>
            <person name="Chang Y.J."/>
            <person name="Brambilla E.M."/>
            <person name="Rohde M."/>
            <person name="Spring S."/>
            <person name="Goker M."/>
            <person name="Detter J.C."/>
            <person name="Woyke T."/>
            <person name="Bristow J."/>
            <person name="Eisen J.A."/>
            <person name="Markowitz V."/>
            <person name="Hugenholtz P."/>
            <person name="Kyrpides N.C."/>
            <person name="Klenk H.P."/>
        </authorList>
    </citation>
    <scope>NUCLEOTIDE SEQUENCE [LARGE SCALE GENOMIC DNA]</scope>
    <source>
        <strain evidence="3">DSM 15286 / JCM 11887 / CIR29812</strain>
    </source>
</reference>
<keyword evidence="3" id="KW-1185">Reference proteome</keyword>
<dbReference type="Gene3D" id="3.40.50.2000">
    <property type="entry name" value="Glycogen Phosphorylase B"/>
    <property type="match status" value="1"/>
</dbReference>
<dbReference type="GO" id="GO:0009103">
    <property type="term" value="P:lipopolysaccharide biosynthetic process"/>
    <property type="evidence" value="ECO:0007669"/>
    <property type="project" value="TreeGrafter"/>
</dbReference>
<evidence type="ECO:0000256" key="1">
    <source>
        <dbReference type="ARBA" id="ARBA00022679"/>
    </source>
</evidence>
<evidence type="ECO:0000313" key="3">
    <source>
        <dbReference type="Proteomes" id="UP000006793"/>
    </source>
</evidence>
<dbReference type="PaxDb" id="667014-Thein_1672"/>
<proteinExistence type="predicted"/>
<dbReference type="Gene3D" id="3.40.50.11010">
    <property type="match status" value="1"/>
</dbReference>
<dbReference type="RefSeq" id="WP_013908272.1">
    <property type="nucleotide sequence ID" value="NC_015681.1"/>
</dbReference>
<name>F8AB75_THEID</name>
<dbReference type="Proteomes" id="UP000006793">
    <property type="component" value="Chromosome"/>
</dbReference>
<dbReference type="GO" id="GO:0016757">
    <property type="term" value="F:glycosyltransferase activity"/>
    <property type="evidence" value="ECO:0007669"/>
    <property type="project" value="TreeGrafter"/>
</dbReference>
<dbReference type="EMBL" id="CP002683">
    <property type="protein sequence ID" value="AEH45531.1"/>
    <property type="molecule type" value="Genomic_DNA"/>
</dbReference>
<reference evidence="3" key="1">
    <citation type="submission" date="2011-04" db="EMBL/GenBank/DDBJ databases">
        <title>The complete genome of Thermodesulfatator indicus DSM 15286.</title>
        <authorList>
            <person name="Lucas S."/>
            <person name="Copeland A."/>
            <person name="Lapidus A."/>
            <person name="Bruce D."/>
            <person name="Goodwin L."/>
            <person name="Pitluck S."/>
            <person name="Peters L."/>
            <person name="Kyrpides N."/>
            <person name="Mavromatis K."/>
            <person name="Pagani I."/>
            <person name="Ivanova N."/>
            <person name="Saunders L."/>
            <person name="Detter J.C."/>
            <person name="Tapia R."/>
            <person name="Han C."/>
            <person name="Land M."/>
            <person name="Hauser L."/>
            <person name="Markowitz V."/>
            <person name="Cheng J.-F."/>
            <person name="Hugenholtz P."/>
            <person name="Woyke T."/>
            <person name="Wu D."/>
            <person name="Spring S."/>
            <person name="Schroeder M."/>
            <person name="Brambilla E."/>
            <person name="Klenk H.-P."/>
            <person name="Eisen J.A."/>
        </authorList>
    </citation>
    <scope>NUCLEOTIDE SEQUENCE [LARGE SCALE GENOMIC DNA]</scope>
    <source>
        <strain evidence="3">DSM 15286 / JCM 11887 / CIR29812</strain>
    </source>
</reference>
<dbReference type="KEGG" id="tid:Thein_1672"/>
<keyword evidence="1 2" id="KW-0808">Transferase</keyword>
<dbReference type="PANTHER" id="PTHR46401:SF2">
    <property type="entry name" value="GLYCOSYLTRANSFERASE WBBK-RELATED"/>
    <property type="match status" value="1"/>
</dbReference>
<accession>F8AB75</accession>
<dbReference type="PANTHER" id="PTHR46401">
    <property type="entry name" value="GLYCOSYLTRANSFERASE WBBK-RELATED"/>
    <property type="match status" value="1"/>
</dbReference>
<protein>
    <submittedName>
        <fullName evidence="2">Glycosyl transferase, group 1</fullName>
    </submittedName>
</protein>
<sequence>MSSEQISFLVFADDWGEHPSSCQHIFRHIVKDYPVVWVNTVGMRLPRLCKADLAKGFRKLKKMLMTTNQKVPQQALPENLSVIQPPMIPYNKGLFRQINRNSVIKAVKQELERRGLNSPILVTTVPNACDYIGAFGEKRVVYYCVDDFANWPGHEKDLILQMEKELIRKTDVLIVVSDILAQRIKKIAKSQKFFLLTHGVDIFRFANPFSIRHEIVKIPRPRIGYTGLIWERLNFQLIEHIINKHSDYSFVFVGKEDISVDFLKKYKNFYYFEPVSFDKVPALLKEFDVLIMPYQLDKGTQSANPLKLKEYLASGKPVIGVPLKEIKKFEPYVVVAETPEEWVKAIQDIISGKLCPPKIPHEELVKEDWSYKAKEFLSFCLS</sequence>
<dbReference type="HOGENOM" id="CLU_041132_1_1_0"/>
<evidence type="ECO:0000313" key="2">
    <source>
        <dbReference type="EMBL" id="AEH45531.1"/>
    </source>
</evidence>
<dbReference type="Pfam" id="PF13692">
    <property type="entry name" value="Glyco_trans_1_4"/>
    <property type="match status" value="1"/>
</dbReference>
<organism evidence="2 3">
    <name type="scientific">Thermodesulfatator indicus (strain DSM 15286 / JCM 11887 / CIR29812)</name>
    <dbReference type="NCBI Taxonomy" id="667014"/>
    <lineage>
        <taxon>Bacteria</taxon>
        <taxon>Pseudomonadati</taxon>
        <taxon>Thermodesulfobacteriota</taxon>
        <taxon>Thermodesulfobacteria</taxon>
        <taxon>Thermodesulfobacteriales</taxon>
        <taxon>Thermodesulfatatoraceae</taxon>
        <taxon>Thermodesulfatator</taxon>
    </lineage>
</organism>
<dbReference type="OrthoDB" id="9816564at2"/>